<reference evidence="4" key="1">
    <citation type="journal article" date="2019" name="Int. J. Syst. Evol. Microbiol.">
        <title>The Global Catalogue of Microorganisms (GCM) 10K type strain sequencing project: providing services to taxonomists for standard genome sequencing and annotation.</title>
        <authorList>
            <consortium name="The Broad Institute Genomics Platform"/>
            <consortium name="The Broad Institute Genome Sequencing Center for Infectious Disease"/>
            <person name="Wu L."/>
            <person name="Ma J."/>
        </authorList>
    </citation>
    <scope>NUCLEOTIDE SEQUENCE [LARGE SCALE GENOMIC DNA]</scope>
    <source>
        <strain evidence="4">JCM 17858</strain>
    </source>
</reference>
<proteinExistence type="predicted"/>
<gene>
    <name evidence="3" type="ORF">GCM10023173_17720</name>
</gene>
<keyword evidence="1" id="KW-0732">Signal</keyword>
<dbReference type="Gene3D" id="2.60.120.560">
    <property type="entry name" value="Exo-inulinase, domain 1"/>
    <property type="match status" value="1"/>
</dbReference>
<evidence type="ECO:0000259" key="2">
    <source>
        <dbReference type="Pfam" id="PF06439"/>
    </source>
</evidence>
<keyword evidence="4" id="KW-1185">Reference proteome</keyword>
<evidence type="ECO:0000256" key="1">
    <source>
        <dbReference type="SAM" id="SignalP"/>
    </source>
</evidence>
<dbReference type="RefSeq" id="WP_345067635.1">
    <property type="nucleotide sequence ID" value="NZ_BAABGR010000021.1"/>
</dbReference>
<dbReference type="EMBL" id="BAABGR010000021">
    <property type="protein sequence ID" value="GAA4517325.1"/>
    <property type="molecule type" value="Genomic_DNA"/>
</dbReference>
<accession>A0ABP8R3L5</accession>
<feature type="signal peptide" evidence="1">
    <location>
        <begin position="1"/>
        <end position="22"/>
    </location>
</feature>
<dbReference type="InterPro" id="IPR010496">
    <property type="entry name" value="AL/BT2_dom"/>
</dbReference>
<feature type="chain" id="PRO_5046456927" evidence="1">
    <location>
        <begin position="23"/>
        <end position="335"/>
    </location>
</feature>
<dbReference type="PROSITE" id="PS51257">
    <property type="entry name" value="PROKAR_LIPOPROTEIN"/>
    <property type="match status" value="1"/>
</dbReference>
<sequence>MKTSNVLKHSAFASLLVGALLACNNASDKNEQGEEVHNAATQVIPEESKELIGRWDLTVDKEGKEVPSWLEIKLSGFSTLVGYFVSDAGSARPVSHIKLEDGKFHFEIPTQWETGTGMIKVEGALKDGKIEGTITSNTGKVYKYVGEKAPYLVRNAEGRLGQSIELFNGKDLTGWVPFGGDNNWSVKDGVLVNEKAGANLKTEQKFEDFKLEVEFKYGQGGNSGIYLRGRYEVQIEDSPAERHPGSLYFSGIYGFLSPSEIVTNGPDQWNKYEITLKGRMVTVVANGKTVISNQEIPGITGGALDSKEGEPGPIYLQGDHTGIEFRKIVITPIEY</sequence>
<feature type="domain" description="3-keto-alpha-glucoside-1,2-lyase/3-keto-2-hydroxy-glucal hydratase" evidence="2">
    <location>
        <begin position="163"/>
        <end position="330"/>
    </location>
</feature>
<name>A0ABP8R3L5_9SPHI</name>
<dbReference type="Pfam" id="PF06439">
    <property type="entry name" value="3keto-disac_hyd"/>
    <property type="match status" value="1"/>
</dbReference>
<comment type="caution">
    <text evidence="3">The sequence shown here is derived from an EMBL/GenBank/DDBJ whole genome shotgun (WGS) entry which is preliminary data.</text>
</comment>
<protein>
    <submittedName>
        <fullName evidence="3">DUF1080 domain-containing protein</fullName>
    </submittedName>
</protein>
<evidence type="ECO:0000313" key="4">
    <source>
        <dbReference type="Proteomes" id="UP001500394"/>
    </source>
</evidence>
<organism evidence="3 4">
    <name type="scientific">Sphingobacterium thermophilum</name>
    <dbReference type="NCBI Taxonomy" id="768534"/>
    <lineage>
        <taxon>Bacteria</taxon>
        <taxon>Pseudomonadati</taxon>
        <taxon>Bacteroidota</taxon>
        <taxon>Sphingobacteriia</taxon>
        <taxon>Sphingobacteriales</taxon>
        <taxon>Sphingobacteriaceae</taxon>
        <taxon>Sphingobacterium</taxon>
    </lineage>
</organism>
<evidence type="ECO:0000313" key="3">
    <source>
        <dbReference type="EMBL" id="GAA4517325.1"/>
    </source>
</evidence>
<dbReference type="Proteomes" id="UP001500394">
    <property type="component" value="Unassembled WGS sequence"/>
</dbReference>